<evidence type="ECO:0000259" key="2">
    <source>
        <dbReference type="PROSITE" id="PS50035"/>
    </source>
</evidence>
<dbReference type="EMBL" id="LQQU01000017">
    <property type="protein sequence ID" value="KZE32954.1"/>
    <property type="molecule type" value="Genomic_DNA"/>
</dbReference>
<accession>A0A165FE05</accession>
<dbReference type="AlphaFoldDB" id="A0A165FE05"/>
<name>A0A165FE05_9NEIS</name>
<dbReference type="SUPFAM" id="SSF56024">
    <property type="entry name" value="Phospholipase D/nuclease"/>
    <property type="match status" value="2"/>
</dbReference>
<gene>
    <name evidence="3" type="ORF">AVW16_11310</name>
</gene>
<keyword evidence="4" id="KW-1185">Reference proteome</keyword>
<dbReference type="InterPro" id="IPR001736">
    <property type="entry name" value="PLipase_D/transphosphatidylase"/>
</dbReference>
<reference evidence="4" key="1">
    <citation type="submission" date="2016-01" db="EMBL/GenBank/DDBJ databases">
        <title>Draft genome of Chromobacterium sp. F49.</title>
        <authorList>
            <person name="Hong K.W."/>
        </authorList>
    </citation>
    <scope>NUCLEOTIDE SEQUENCE [LARGE SCALE GENOMIC DNA]</scope>
    <source>
        <strain evidence="4">CN10</strain>
    </source>
</reference>
<feature type="domain" description="PLD phosphodiesterase" evidence="2">
    <location>
        <begin position="306"/>
        <end position="333"/>
    </location>
</feature>
<dbReference type="PROSITE" id="PS50035">
    <property type="entry name" value="PLD"/>
    <property type="match status" value="2"/>
</dbReference>
<dbReference type="Proteomes" id="UP000076625">
    <property type="component" value="Unassembled WGS sequence"/>
</dbReference>
<dbReference type="Pfam" id="PF13091">
    <property type="entry name" value="PLDc_2"/>
    <property type="match status" value="2"/>
</dbReference>
<dbReference type="STRING" id="1452487.AVW16_11310"/>
<dbReference type="InterPro" id="IPR025202">
    <property type="entry name" value="PLD-like_dom"/>
</dbReference>
<comment type="caution">
    <text evidence="3">The sequence shown here is derived from an EMBL/GenBank/DDBJ whole genome shotgun (WGS) entry which is preliminary data.</text>
</comment>
<keyword evidence="1" id="KW-0472">Membrane</keyword>
<organism evidence="3 4">
    <name type="scientific">Crenobacter luteus</name>
    <dbReference type="NCBI Taxonomy" id="1452487"/>
    <lineage>
        <taxon>Bacteria</taxon>
        <taxon>Pseudomonadati</taxon>
        <taxon>Pseudomonadota</taxon>
        <taxon>Betaproteobacteria</taxon>
        <taxon>Neisseriales</taxon>
        <taxon>Neisseriaceae</taxon>
        <taxon>Crenobacter</taxon>
    </lineage>
</organism>
<dbReference type="CDD" id="cd09110">
    <property type="entry name" value="PLDc_CLS_1"/>
    <property type="match status" value="1"/>
</dbReference>
<evidence type="ECO:0000313" key="4">
    <source>
        <dbReference type="Proteomes" id="UP000076625"/>
    </source>
</evidence>
<dbReference type="RefSeq" id="WP_066612067.1">
    <property type="nucleotide sequence ID" value="NZ_LQQU01000017.1"/>
</dbReference>
<dbReference type="Gene3D" id="3.30.870.10">
    <property type="entry name" value="Endonuclease Chain A"/>
    <property type="match status" value="2"/>
</dbReference>
<feature type="domain" description="PLD phosphodiesterase" evidence="2">
    <location>
        <begin position="132"/>
        <end position="159"/>
    </location>
</feature>
<feature type="transmembrane region" description="Helical" evidence="1">
    <location>
        <begin position="430"/>
        <end position="452"/>
    </location>
</feature>
<feature type="transmembrane region" description="Helical" evidence="1">
    <location>
        <begin position="458"/>
        <end position="477"/>
    </location>
</feature>
<proteinExistence type="predicted"/>
<keyword evidence="1" id="KW-1133">Transmembrane helix</keyword>
<dbReference type="PANTHER" id="PTHR21248">
    <property type="entry name" value="CARDIOLIPIN SYNTHASE"/>
    <property type="match status" value="1"/>
</dbReference>
<sequence>MTSPSPTPASFEFVRQLADQAFSRSAGAPLVGGNAVTPLFDCTDNFPAWEAAIAAARDSIHVEMYIFAADAFGTRLRDLLAERARAGVRVRLLYDWLGCWKEHLCGFFRPIAAAGGQTRAFNPPSLGGAASLLGRDHRKLIVVDGRVAFVGGLCVSSRWEGDERRGGAPWRDTGVKLEGPIVRDAVLAFADSWAACGAPLPADELPPPPAPVGEVAARLIATTPDTANMMRLDLLIASFARRTLWLSDAYFMANGLYLTALKHAAQDGVDVRLLVPRSSDIGWIATVSRTLYRPLLLAGVRVYEWDGPMMHGKTAVADGRWARIGSTNLNWSSWIANREVDVAIEDSALAGQLAERFLKDLENSTEIVLAGHKTRPVAVRPRPRAKPTLLSPSHTPRERAGAAAVRQAARLGDAFGAVVRGTRTVDLSEAAAFLTIGLFFVALALLMAFFPYLVAAPLALLSLLSGGAITLKAVNLFRARRRRKLAEAATLAAAAVPPDDAPPAQ</sequence>
<dbReference type="CDD" id="cd09159">
    <property type="entry name" value="PLDc_ybhO_like_2"/>
    <property type="match status" value="1"/>
</dbReference>
<dbReference type="GO" id="GO:0030572">
    <property type="term" value="F:phosphatidyltransferase activity"/>
    <property type="evidence" value="ECO:0007669"/>
    <property type="project" value="UniProtKB-ARBA"/>
</dbReference>
<keyword evidence="1" id="KW-0812">Transmembrane</keyword>
<evidence type="ECO:0000313" key="3">
    <source>
        <dbReference type="EMBL" id="KZE32954.1"/>
    </source>
</evidence>
<dbReference type="SMART" id="SM00155">
    <property type="entry name" value="PLDc"/>
    <property type="match status" value="2"/>
</dbReference>
<dbReference type="PANTHER" id="PTHR21248:SF22">
    <property type="entry name" value="PHOSPHOLIPASE D"/>
    <property type="match status" value="1"/>
</dbReference>
<protein>
    <submittedName>
        <fullName evidence="3">Cardiolipin synthase B</fullName>
    </submittedName>
</protein>
<evidence type="ECO:0000256" key="1">
    <source>
        <dbReference type="SAM" id="Phobius"/>
    </source>
</evidence>
<dbReference type="OrthoDB" id="9762009at2"/>
<dbReference type="GO" id="GO:0032049">
    <property type="term" value="P:cardiolipin biosynthetic process"/>
    <property type="evidence" value="ECO:0007669"/>
    <property type="project" value="UniProtKB-ARBA"/>
</dbReference>